<name>A0A2R6NWR2_9APHY</name>
<evidence type="ECO:0000313" key="1">
    <source>
        <dbReference type="EMBL" id="PSR78581.1"/>
    </source>
</evidence>
<sequence>MDEYRQAVESLRTSLALLHVPEDQWPSNIRITSNKLESKSNVTLSAFEELERKLRQRNEANAPPMG</sequence>
<organism evidence="1 2">
    <name type="scientific">Hermanssonia centrifuga</name>
    <dbReference type="NCBI Taxonomy" id="98765"/>
    <lineage>
        <taxon>Eukaryota</taxon>
        <taxon>Fungi</taxon>
        <taxon>Dikarya</taxon>
        <taxon>Basidiomycota</taxon>
        <taxon>Agaricomycotina</taxon>
        <taxon>Agaricomycetes</taxon>
        <taxon>Polyporales</taxon>
        <taxon>Meruliaceae</taxon>
        <taxon>Hermanssonia</taxon>
    </lineage>
</organism>
<dbReference type="STRING" id="98765.A0A2R6NWR2"/>
<proteinExistence type="predicted"/>
<keyword evidence="2" id="KW-1185">Reference proteome</keyword>
<comment type="caution">
    <text evidence="1">The sequence shown here is derived from an EMBL/GenBank/DDBJ whole genome shotgun (WGS) entry which is preliminary data.</text>
</comment>
<dbReference type="OrthoDB" id="10064411at2759"/>
<dbReference type="AlphaFoldDB" id="A0A2R6NWR2"/>
<gene>
    <name evidence="1" type="ORF">PHLCEN_2v7328</name>
</gene>
<protein>
    <submittedName>
        <fullName evidence="1">Uncharacterized protein</fullName>
    </submittedName>
</protein>
<accession>A0A2R6NWR2</accession>
<dbReference type="Proteomes" id="UP000186601">
    <property type="component" value="Unassembled WGS sequence"/>
</dbReference>
<dbReference type="EMBL" id="MLYV02000733">
    <property type="protein sequence ID" value="PSR78581.1"/>
    <property type="molecule type" value="Genomic_DNA"/>
</dbReference>
<reference evidence="1 2" key="1">
    <citation type="submission" date="2018-02" db="EMBL/GenBank/DDBJ databases">
        <title>Genome sequence of the basidiomycete white-rot fungus Phlebia centrifuga.</title>
        <authorList>
            <person name="Granchi Z."/>
            <person name="Peng M."/>
            <person name="de Vries R.P."/>
            <person name="Hilden K."/>
            <person name="Makela M.R."/>
            <person name="Grigoriev I."/>
            <person name="Riley R."/>
        </authorList>
    </citation>
    <scope>NUCLEOTIDE SEQUENCE [LARGE SCALE GENOMIC DNA]</scope>
    <source>
        <strain evidence="1 2">FBCC195</strain>
    </source>
</reference>
<evidence type="ECO:0000313" key="2">
    <source>
        <dbReference type="Proteomes" id="UP000186601"/>
    </source>
</evidence>